<gene>
    <name evidence="2" type="ORF">CALMAC_LOCUS10970</name>
</gene>
<dbReference type="GO" id="GO:0045180">
    <property type="term" value="C:basal cortex"/>
    <property type="evidence" value="ECO:0007669"/>
    <property type="project" value="TreeGrafter"/>
</dbReference>
<feature type="compositionally biased region" description="Polar residues" evidence="1">
    <location>
        <begin position="31"/>
        <end position="48"/>
    </location>
</feature>
<evidence type="ECO:0000256" key="1">
    <source>
        <dbReference type="SAM" id="MobiDB-lite"/>
    </source>
</evidence>
<evidence type="ECO:0008006" key="4">
    <source>
        <dbReference type="Google" id="ProtNLM"/>
    </source>
</evidence>
<dbReference type="GO" id="GO:0008017">
    <property type="term" value="F:microtubule binding"/>
    <property type="evidence" value="ECO:0007669"/>
    <property type="project" value="TreeGrafter"/>
</dbReference>
<dbReference type="GO" id="GO:0072686">
    <property type="term" value="C:mitotic spindle"/>
    <property type="evidence" value="ECO:0007669"/>
    <property type="project" value="TreeGrafter"/>
</dbReference>
<dbReference type="GO" id="GO:0090307">
    <property type="term" value="P:mitotic spindle assembly"/>
    <property type="evidence" value="ECO:0007669"/>
    <property type="project" value="TreeGrafter"/>
</dbReference>
<evidence type="ECO:0000313" key="3">
    <source>
        <dbReference type="Proteomes" id="UP000410492"/>
    </source>
</evidence>
<dbReference type="PANTHER" id="PTHR21567:SF9">
    <property type="entry name" value="CLIP-ASSOCIATING PROTEIN"/>
    <property type="match status" value="1"/>
</dbReference>
<feature type="compositionally biased region" description="Low complexity" evidence="1">
    <location>
        <begin position="125"/>
        <end position="141"/>
    </location>
</feature>
<dbReference type="Gene3D" id="1.25.10.10">
    <property type="entry name" value="Leucine-rich Repeat Variant"/>
    <property type="match status" value="1"/>
</dbReference>
<evidence type="ECO:0000313" key="2">
    <source>
        <dbReference type="EMBL" id="VEN50086.1"/>
    </source>
</evidence>
<dbReference type="GO" id="GO:0005815">
    <property type="term" value="C:microtubule organizing center"/>
    <property type="evidence" value="ECO:0007669"/>
    <property type="project" value="TreeGrafter"/>
</dbReference>
<feature type="region of interest" description="Disordered" evidence="1">
    <location>
        <begin position="525"/>
        <end position="559"/>
    </location>
</feature>
<keyword evidence="3" id="KW-1185">Reference proteome</keyword>
<dbReference type="Proteomes" id="UP000410492">
    <property type="component" value="Unassembled WGS sequence"/>
</dbReference>
<name>A0A653CQL1_CALMS</name>
<dbReference type="GO" id="GO:0005876">
    <property type="term" value="C:spindle microtubule"/>
    <property type="evidence" value="ECO:0007669"/>
    <property type="project" value="TreeGrafter"/>
</dbReference>
<feature type="region of interest" description="Disordered" evidence="1">
    <location>
        <begin position="86"/>
        <end position="267"/>
    </location>
</feature>
<organism evidence="2 3">
    <name type="scientific">Callosobruchus maculatus</name>
    <name type="common">Southern cowpea weevil</name>
    <name type="synonym">Pulse bruchid</name>
    <dbReference type="NCBI Taxonomy" id="64391"/>
    <lineage>
        <taxon>Eukaryota</taxon>
        <taxon>Metazoa</taxon>
        <taxon>Ecdysozoa</taxon>
        <taxon>Arthropoda</taxon>
        <taxon>Hexapoda</taxon>
        <taxon>Insecta</taxon>
        <taxon>Pterygota</taxon>
        <taxon>Neoptera</taxon>
        <taxon>Endopterygota</taxon>
        <taxon>Coleoptera</taxon>
        <taxon>Polyphaga</taxon>
        <taxon>Cucujiformia</taxon>
        <taxon>Chrysomeloidea</taxon>
        <taxon>Chrysomelidae</taxon>
        <taxon>Bruchinae</taxon>
        <taxon>Bruchini</taxon>
        <taxon>Callosobruchus</taxon>
    </lineage>
</organism>
<dbReference type="InterPro" id="IPR016024">
    <property type="entry name" value="ARM-type_fold"/>
</dbReference>
<feature type="non-terminal residue" evidence="2">
    <location>
        <position position="1"/>
    </location>
</feature>
<dbReference type="PANTHER" id="PTHR21567">
    <property type="entry name" value="CLASP"/>
    <property type="match status" value="1"/>
</dbReference>
<reference evidence="2 3" key="1">
    <citation type="submission" date="2019-01" db="EMBL/GenBank/DDBJ databases">
        <authorList>
            <person name="Sayadi A."/>
        </authorList>
    </citation>
    <scope>NUCLEOTIDE SEQUENCE [LARGE SCALE GENOMIC DNA]</scope>
</reference>
<proteinExistence type="predicted"/>
<sequence>AFKSLREHFPEQAEVLLQSLDPSYKRALQGESMSASSSHNNIAGTLKSSRPYGRSAVASASDSGRRGFRSNSAIDLQAAQRAKARAQYSAMARNKIQSGTASLPRPRKLSDQMASPERTSRTRNRSSQSQPTSRSGSPSSRLAYIYQRNTSDHESPRTRRLPSGIPRSAAGSRDGSRETSPTRGSISRFRKASGSGCERPPLNPTSRPVLAQKILQQSREAENALADVLNSSEQFRTPRRSTRSMENHSDESETSSVCSERSSDRSFDNFKRPCDSYSWSGSQQRLASRDLWEPSRDINQIIAMCASTTWQERKDGLLSLQYYMANEILLTVGELKHLTEIFTKMFMDSHTKGLGVFLDTLHEVIKNYKHALHSWLYVLLQRVFLKIGTETLTSIQHKLLATLDLIRTSFPMASLFAAAYRFLVDATQTPNARVKVTALNFVSQLCTEGGEEAAQHIATAPSACQALMKIVTYAQDAKSAETRAAARSCIVAMWNCNTSQITMLLAELPTEAQEVASAAVRGHMRAAQGGAGDEPGSPLGTSGAAVSSPRAAGGSPGYRDVIDHEEVYRSLRRTTAEIQNYSFEIGSKLDRDTASQDSGISQMSVGNDIGREITSLEDRMEDLAIKTNFSLRSGSRSLPYTAVNGVPEASSNGFRSLGDTEDSEQVVLHILDRCLVNSAETPQEEKRKLLIHLNEVIIKSGHIEPVKKHFK</sequence>
<dbReference type="AlphaFoldDB" id="A0A653CQL1"/>
<feature type="region of interest" description="Disordered" evidence="1">
    <location>
        <begin position="28"/>
        <end position="68"/>
    </location>
</feature>
<dbReference type="GO" id="GO:0000776">
    <property type="term" value="C:kinetochore"/>
    <property type="evidence" value="ECO:0007669"/>
    <property type="project" value="TreeGrafter"/>
</dbReference>
<dbReference type="SUPFAM" id="SSF48371">
    <property type="entry name" value="ARM repeat"/>
    <property type="match status" value="1"/>
</dbReference>
<dbReference type="GO" id="GO:0040001">
    <property type="term" value="P:establishment of mitotic spindle localization"/>
    <property type="evidence" value="ECO:0007669"/>
    <property type="project" value="TreeGrafter"/>
</dbReference>
<dbReference type="EMBL" id="CAACVG010008504">
    <property type="protein sequence ID" value="VEN50086.1"/>
    <property type="molecule type" value="Genomic_DNA"/>
</dbReference>
<accession>A0A653CQL1</accession>
<dbReference type="Pfam" id="PF21040">
    <property type="entry name" value="CEP104-like_TOG"/>
    <property type="match status" value="1"/>
</dbReference>
<dbReference type="OrthoDB" id="46159at2759"/>
<dbReference type="InterPro" id="IPR011989">
    <property type="entry name" value="ARM-like"/>
</dbReference>
<dbReference type="GO" id="GO:0005881">
    <property type="term" value="C:cytoplasmic microtubule"/>
    <property type="evidence" value="ECO:0007669"/>
    <property type="project" value="TreeGrafter"/>
</dbReference>
<protein>
    <recommendedName>
        <fullName evidence="4">TOG domain-containing protein</fullName>
    </recommendedName>
</protein>